<name>A0ACB0F9I2_RANTA</name>
<sequence length="1291" mass="138891">MDPDFVERRRIGLENFLLRLASHPILCRDKIFYLFLTQEGNWKETVNETGFQLKADSRLKALNATFRVKNPDKRFIELKHYSDELQSVISHLLRVRARVADRLYGVYKVHGNYGRVFSEWSAIEKEMGDGLQSAGHHMDVYASSIDDILEDEEHYADQLKEYLFYAEALRAVCRKHELMQYDLEMAAQDLASKKQQCEELATGGELFSIWVCGIIITNLKTFSLKGVTTQLFGQETPEQREARIKMLEEQIKEGEQQLKSKNLEGREFVKNAWADIERFKEQKNHDLKEALISYAVMQISMCKKENNSNHYLRQHDPIRTLSKLGTCGRQYNTLEMNMDMSDKSEENTHLSTSGSKGIVTKSQKIKRVPGTRRIRVAPGWSHVPEPAHCSRFRWLHLPDRRRLLPIYFRSLMRLEQYKKNKPLIELLNQSSLKLSLYPSADHPPTCPMGTYLGRPCPSPPPRALGGQHLPGRLGCPQPDPRPRRFSVAGPGHPAVRAPLSTRRPAHKYPVTLHLRFVRASLRWCCMIPQALRSFLGVLTSLCRRHHQRKAVLGARISTMCRGSASAVGTVPGCGGRQQQVTPVPPTTLRCAPGSCTEKTVRSALGESGKGLAQQEGDPAFRQKDHQKGGPDGSRGARSTFRPFGARGDFSAFVPRPGPLRRNLHAESSVDTSAEKLQTSCVSSCPQRNAITSSHSSTRGFPPGQRRTGPRMPRGLPRRSSRKASDGGPAPPCAAPVASQSNSRPEDAEASRGQKRTWENGPPTSDSPRPGKRRFPLLPRRRGEPLRLPAPPELGFRVTAGDLDAEKAAALRRINSALRDETPSPQPYRPFPAPADPPVPGRAPRPERGQRESASPAPVDARESAGGAPAAHPWSGGRHGSSRPLSPRSQPLPGPPSHSRPPGPFTLPTQASSPGSGSASLNARPPSPSAPASAPATGTAGARGSPAPAWAPGSAWLPGFQRPVRGPLRSAAGGGGLCQPPAWGPAAEDATQAFPAAPGSSGLGSPTPMCLDSPVFTRHSPPPVSDPQSLLPIGQLISQLIRFSLQTRPSPCTSGGLTPHPASDTQVTPMDTSPPSPSPLFGSPPGSSRSLFPSSQALQTPPRDSAASATVSTSLPGLRFSCSSHTRAPAQPTSGVPDVQQRRAPAWGHSPHCGNPAAPALTGNPTSAPGPPAPPTNSPMGTRASTQPASAAFPAGPAPAAATCVPQAVPSAGPRSGPRCPAVGGSRTAPCRPGGSAAPRGVGSGASVLDVSCLFAALSLSTQRRGARRTTHSRAGRVAQNTGAFLARAPPW</sequence>
<accession>A0ACB0F9I2</accession>
<reference evidence="1" key="1">
    <citation type="submission" date="2023-05" db="EMBL/GenBank/DDBJ databases">
        <authorList>
            <consortium name="ELIXIR-Norway"/>
        </authorList>
    </citation>
    <scope>NUCLEOTIDE SEQUENCE</scope>
</reference>
<dbReference type="Proteomes" id="UP001162501">
    <property type="component" value="Chromosome 4"/>
</dbReference>
<protein>
    <submittedName>
        <fullName evidence="1">Uncharacterized protein</fullName>
    </submittedName>
</protein>
<evidence type="ECO:0000313" key="2">
    <source>
        <dbReference type="Proteomes" id="UP001162501"/>
    </source>
</evidence>
<dbReference type="EMBL" id="OX596088">
    <property type="protein sequence ID" value="CAI9709712.1"/>
    <property type="molecule type" value="Genomic_DNA"/>
</dbReference>
<organism evidence="1 2">
    <name type="scientific">Rangifer tarandus platyrhynchus</name>
    <name type="common">Svalbard reindeer</name>
    <dbReference type="NCBI Taxonomy" id="3082113"/>
    <lineage>
        <taxon>Eukaryota</taxon>
        <taxon>Metazoa</taxon>
        <taxon>Chordata</taxon>
        <taxon>Craniata</taxon>
        <taxon>Vertebrata</taxon>
        <taxon>Euteleostomi</taxon>
        <taxon>Mammalia</taxon>
        <taxon>Eutheria</taxon>
        <taxon>Laurasiatheria</taxon>
        <taxon>Artiodactyla</taxon>
        <taxon>Ruminantia</taxon>
        <taxon>Pecora</taxon>
        <taxon>Cervidae</taxon>
        <taxon>Odocoileinae</taxon>
        <taxon>Rangifer</taxon>
    </lineage>
</organism>
<evidence type="ECO:0000313" key="1">
    <source>
        <dbReference type="EMBL" id="CAI9709712.1"/>
    </source>
</evidence>
<proteinExistence type="predicted"/>
<gene>
    <name evidence="1" type="ORF">MRATA1EN3_LOCUS20925</name>
</gene>